<dbReference type="KEGG" id="aaf:AURANDRAFT_66169"/>
<reference evidence="1 2" key="1">
    <citation type="journal article" date="2011" name="Proc. Natl. Acad. Sci. U.S.A.">
        <title>Niche of harmful alga Aureococcus anophagefferens revealed through ecogenomics.</title>
        <authorList>
            <person name="Gobler C.J."/>
            <person name="Berry D.L."/>
            <person name="Dyhrman S.T."/>
            <person name="Wilhelm S.W."/>
            <person name="Salamov A."/>
            <person name="Lobanov A.V."/>
            <person name="Zhang Y."/>
            <person name="Collier J.L."/>
            <person name="Wurch L.L."/>
            <person name="Kustka A.B."/>
            <person name="Dill B.D."/>
            <person name="Shah M."/>
            <person name="VerBerkmoes N.C."/>
            <person name="Kuo A."/>
            <person name="Terry A."/>
            <person name="Pangilinan J."/>
            <person name="Lindquist E.A."/>
            <person name="Lucas S."/>
            <person name="Paulsen I.T."/>
            <person name="Hattenrath-Lehmann T.K."/>
            <person name="Talmage S.C."/>
            <person name="Walker E.A."/>
            <person name="Koch F."/>
            <person name="Burson A.M."/>
            <person name="Marcoval M.A."/>
            <person name="Tang Y.Z."/>
            <person name="Lecleir G.R."/>
            <person name="Coyne K.J."/>
            <person name="Berg G.M."/>
            <person name="Bertrand E.M."/>
            <person name="Saito M.A."/>
            <person name="Gladyshev V.N."/>
            <person name="Grigoriev I.V."/>
        </authorList>
    </citation>
    <scope>NUCLEOTIDE SEQUENCE [LARGE SCALE GENOMIC DNA]</scope>
    <source>
        <strain evidence="2">CCMP 1984</strain>
    </source>
</reference>
<organism evidence="2">
    <name type="scientific">Aureococcus anophagefferens</name>
    <name type="common">Harmful bloom alga</name>
    <dbReference type="NCBI Taxonomy" id="44056"/>
    <lineage>
        <taxon>Eukaryota</taxon>
        <taxon>Sar</taxon>
        <taxon>Stramenopiles</taxon>
        <taxon>Ochrophyta</taxon>
        <taxon>Pelagophyceae</taxon>
        <taxon>Pelagomonadales</taxon>
        <taxon>Pelagomonadaceae</taxon>
        <taxon>Aureococcus</taxon>
    </lineage>
</organism>
<dbReference type="RefSeq" id="XP_009039532.1">
    <property type="nucleotide sequence ID" value="XM_009041284.1"/>
</dbReference>
<keyword evidence="2" id="KW-1185">Reference proteome</keyword>
<protein>
    <submittedName>
        <fullName evidence="1">Uncharacterized protein</fullName>
    </submittedName>
</protein>
<dbReference type="Proteomes" id="UP000002729">
    <property type="component" value="Unassembled WGS sequence"/>
</dbReference>
<gene>
    <name evidence="1" type="ORF">AURANDRAFT_66169</name>
</gene>
<evidence type="ECO:0000313" key="2">
    <source>
        <dbReference type="Proteomes" id="UP000002729"/>
    </source>
</evidence>
<proteinExistence type="predicted"/>
<name>F0YGL8_AURAN</name>
<sequence length="840" mass="91654">MEFRISVGARTLGVAESSGLEETIPLGDGDLSILDPFTDLACVHDVNWPSGIQSRPLKLIPHFSSKSTLICYTPKSVSAASPTAWRLPLLLYRHHFGSNTAISHIISIFIILWPPLLSAHAKALTPPFEIDWFRQPITPMKEFQLLVFPDKAFRNGAIHSSKLAALRIVKDRISSRRPRYRLITVRKRSWSRLVSRVVAPLASCGDALQVGGLGKLAEDEADAADEVVPERRMLAPCAEGDDVQASEHEPGRRFGGVEALTDVVAAVGRLAVEFGQECLVGPERLATGHDDHDHVVVDDTFGVGSPVRGVVIKCSVGSLIKCSTNRILEGKYHLGLFVFRACAFWRWRRAATTAAEARACGRIGERSVDVAVNAPAWGRRIGASEASSECTNMGPAHRRVGSKRSAAKTSGYAPWYCLTPERRDAKKRRGLVAAAPRGRRPPARPRASDDGVDAEFAALLRETPRGLAPSDAFEPADVVALTLEALRRPSGASSLERLAAADFRPAGCATLDALYAAEEDSQYALLFDDYAYDVDDDALVLGDDAFVNVRLESAAGELLVRLGWELRRGDDGWWRQANCCEDDDVVQVPCNEQTESDVRVGKRNSRQHWVFDVLPEVEEGYEQGDATTLQGLHDSGECAIGPLKGHAAVVFRSEPSQESVRRGGLLAHTRRPASLSFFDNSSSGLPSRRQQRDAIAYLHATRYLCGYFGDPSDPDNWSIVRKASLSLTNEIRRTMPNEVVWSPMRYLAIVNRVKEECVLASTSSALDDRRESGGRGELLGLGWALIHPGVDCQGSLSSIAGPGHRHALRMAANILGDFEGVHWHGTPSLAGRVPETSALN</sequence>
<dbReference type="InParanoid" id="F0YGL8"/>
<dbReference type="GeneID" id="20225683"/>
<accession>F0YGL8</accession>
<dbReference type="AlphaFoldDB" id="F0YGL8"/>
<evidence type="ECO:0000313" key="1">
    <source>
        <dbReference type="EMBL" id="EGB05692.1"/>
    </source>
</evidence>
<dbReference type="EMBL" id="GL833139">
    <property type="protein sequence ID" value="EGB05692.1"/>
    <property type="molecule type" value="Genomic_DNA"/>
</dbReference>